<dbReference type="NCBIfam" id="NF003302">
    <property type="entry name" value="PRK04302.1"/>
    <property type="match status" value="1"/>
</dbReference>
<reference evidence="2" key="1">
    <citation type="journal article" date="2014" name="Genome Biol. Evol.">
        <title>Pangenome evidence for extensive interdomain horizontal transfer affecting lineage core and shell genes in uncultured planktonic thaumarchaeota and euryarchaeota.</title>
        <authorList>
            <person name="Deschamps P."/>
            <person name="Zivanovic Y."/>
            <person name="Moreira D."/>
            <person name="Rodriguez-Valera F."/>
            <person name="Lopez-Garcia P."/>
        </authorList>
    </citation>
    <scope>NUCLEOTIDE SEQUENCE</scope>
</reference>
<dbReference type="EMBL" id="KF900373">
    <property type="protein sequence ID" value="AIE92676.1"/>
    <property type="molecule type" value="Genomic_DNA"/>
</dbReference>
<protein>
    <submittedName>
        <fullName evidence="2">Triosephosphate isomerase (TPI, tpiA)</fullName>
        <ecNumber evidence="2">5.3.1.1</ecNumber>
    </submittedName>
</protein>
<dbReference type="InterPro" id="IPR035990">
    <property type="entry name" value="TIM_sf"/>
</dbReference>
<dbReference type="Pfam" id="PF00121">
    <property type="entry name" value="TIM"/>
    <property type="match status" value="1"/>
</dbReference>
<dbReference type="SUPFAM" id="SSF51351">
    <property type="entry name" value="Triosephosphate isomerase (TIM)"/>
    <property type="match status" value="1"/>
</dbReference>
<dbReference type="PROSITE" id="PS51440">
    <property type="entry name" value="TIM_2"/>
    <property type="match status" value="1"/>
</dbReference>
<dbReference type="AlphaFoldDB" id="A0A075FT82"/>
<keyword evidence="1 2" id="KW-0413">Isomerase</keyword>
<dbReference type="InterPro" id="IPR013785">
    <property type="entry name" value="Aldolase_TIM"/>
</dbReference>
<dbReference type="InterPro" id="IPR000652">
    <property type="entry name" value="Triosephosphate_isomerase"/>
</dbReference>
<sequence>MLLDSVPEGFTVCACAADIDEARALSALEPDYVAVEPPELIGGDISVTTADPTIVSGTAAAVREISEQVGILCGAGVKNGADVAAAIQLGTTGVLLASGVTKAADPAAVVADLVSSL</sequence>
<dbReference type="Gene3D" id="3.20.20.70">
    <property type="entry name" value="Aldolase class I"/>
    <property type="match status" value="1"/>
</dbReference>
<dbReference type="GO" id="GO:0004807">
    <property type="term" value="F:triose-phosphate isomerase activity"/>
    <property type="evidence" value="ECO:0007669"/>
    <property type="project" value="UniProtKB-EC"/>
</dbReference>
<organism evidence="2">
    <name type="scientific">uncultured marine group II/III euryarchaeote AD1000_26_F05</name>
    <dbReference type="NCBI Taxonomy" id="1457744"/>
    <lineage>
        <taxon>Archaea</taxon>
        <taxon>Methanobacteriati</taxon>
        <taxon>Methanobacteriota</taxon>
        <taxon>environmental samples</taxon>
    </lineage>
</organism>
<evidence type="ECO:0000256" key="1">
    <source>
        <dbReference type="ARBA" id="ARBA00023235"/>
    </source>
</evidence>
<gene>
    <name evidence="2" type="primary">TPI</name>
    <name evidence="2" type="synonym">tpiA</name>
</gene>
<dbReference type="EC" id="5.3.1.1" evidence="2"/>
<proteinExistence type="predicted"/>
<accession>A0A075FT82</accession>
<evidence type="ECO:0000313" key="2">
    <source>
        <dbReference type="EMBL" id="AIE92676.1"/>
    </source>
</evidence>
<name>A0A075FT82_9EURY</name>